<dbReference type="SUPFAM" id="SSF50156">
    <property type="entry name" value="PDZ domain-like"/>
    <property type="match status" value="2"/>
</dbReference>
<sequence>MPKALTETLAAQYRDKSEFRAVFGMNVVCTVTSLKMCYGMFGVHRSAVECKLIVAVSMGNSGSRNIPGGGTEGYHVLRVQDNSPGQAAGLEPFFDFIVCIGNTRLDTDNDTLKDILKQHVERSLELTVYNSKTQTVRQTQITPSQMWGGQGLLGISIRFCSFEGARENVWHVVQVQPNSPAEIAGLQSNLDYILGAESVLNQADDLIAHLQANEGKPIKLYVYNTESDSVREVSLTPNSAWGGEGCLGCDIGYGYLHRIPGDRRGPLKGEEIAVMLKQQLNGTNSSDAVPFINNDNSCYSGSSAISNNVINIPQPGSTGIPQIDSIQAITKFPDPSSFITPILRQSTESTDTSVANASQINGPYPTRVCSGKFSAPVQSITVREQPLTSSNPEMSIIPPPSTAFPAVELSTLPGTIEQPFSAQNNNASYTNANPEFQLQQQNFMPNSVDAEQCGGTPETISQQSYYPSQQQQYMHDPQYPPQPPIYNPSSSLPQPPVVGVVPQMFSNLPRQQQQQGSSYGPLPPQISASSASPFTSSSQFSGLNFPMPPLSTMGITQLAHPPTTISFGLSNSPFGQQQQSDMSMSAYSTPEPTFKSDFQMAGNNQFGLPPQG</sequence>
<feature type="binding site" evidence="9">
    <location>
        <position position="75"/>
    </location>
    <ligand>
        <name>Zn(2+)</name>
        <dbReference type="ChEBI" id="CHEBI:29105"/>
    </ligand>
</feature>
<dbReference type="WBParaSite" id="OFLC_0000140001-mRNA-1">
    <property type="protein sequence ID" value="OFLC_0000140001-mRNA-1"/>
    <property type="gene ID" value="OFLC_0000140001"/>
</dbReference>
<dbReference type="AlphaFoldDB" id="A0A183H1P1"/>
<dbReference type="GO" id="GO:0000139">
    <property type="term" value="C:Golgi membrane"/>
    <property type="evidence" value="ECO:0007669"/>
    <property type="project" value="UniProtKB-SubCell"/>
</dbReference>
<keyword evidence="9" id="KW-0862">Zinc</keyword>
<dbReference type="PANTHER" id="PTHR12893">
    <property type="entry name" value="GOLGI REASSEMBLY STACKING PROTEIN GRASP"/>
    <property type="match status" value="1"/>
</dbReference>
<evidence type="ECO:0000313" key="14">
    <source>
        <dbReference type="WBParaSite" id="OFLC_0000140001-mRNA-1"/>
    </source>
</evidence>
<gene>
    <name evidence="12" type="ORF">OFLC_LOCUS1401</name>
</gene>
<evidence type="ECO:0000256" key="9">
    <source>
        <dbReference type="PIRSR" id="PIRSR607583-1"/>
    </source>
</evidence>
<dbReference type="STRING" id="387005.A0A183H1P1"/>
<keyword evidence="6" id="KW-0333">Golgi apparatus</keyword>
<organism evidence="14">
    <name type="scientific">Onchocerca flexuosa</name>
    <dbReference type="NCBI Taxonomy" id="387005"/>
    <lineage>
        <taxon>Eukaryota</taxon>
        <taxon>Metazoa</taxon>
        <taxon>Ecdysozoa</taxon>
        <taxon>Nematoda</taxon>
        <taxon>Chromadorea</taxon>
        <taxon>Rhabditida</taxon>
        <taxon>Spirurina</taxon>
        <taxon>Spiruromorpha</taxon>
        <taxon>Filarioidea</taxon>
        <taxon>Onchocercidae</taxon>
        <taxon>Onchocerca</taxon>
    </lineage>
</organism>
<keyword evidence="8" id="KW-0449">Lipoprotein</keyword>
<feature type="domain" description="PDZ GRASP-type" evidence="11">
    <location>
        <begin position="72"/>
        <end position="162"/>
    </location>
</feature>
<proteinExistence type="inferred from homology"/>
<dbReference type="PANTHER" id="PTHR12893:SF0">
    <property type="entry name" value="GRASP65"/>
    <property type="match status" value="1"/>
</dbReference>
<dbReference type="FunFam" id="2.30.42.10:FF:000056">
    <property type="entry name" value="Golgi reassembly-stacking protein 2 isoform 1"/>
    <property type="match status" value="1"/>
</dbReference>
<evidence type="ECO:0000313" key="12">
    <source>
        <dbReference type="EMBL" id="VDO29403.1"/>
    </source>
</evidence>
<feature type="compositionally biased region" description="Low complexity" evidence="10">
    <location>
        <begin position="487"/>
        <end position="503"/>
    </location>
</feature>
<comment type="similarity">
    <text evidence="2">Belongs to the GORASP family.</text>
</comment>
<keyword evidence="5" id="KW-0677">Repeat</keyword>
<evidence type="ECO:0000256" key="5">
    <source>
        <dbReference type="ARBA" id="ARBA00022737"/>
    </source>
</evidence>
<keyword evidence="9" id="KW-0479">Metal-binding</keyword>
<feature type="binding site" evidence="9">
    <location>
        <position position="160"/>
    </location>
    <ligand>
        <name>Zn(2+)</name>
        <dbReference type="ChEBI" id="CHEBI:29105"/>
    </ligand>
</feature>
<evidence type="ECO:0000256" key="3">
    <source>
        <dbReference type="ARBA" id="ARBA00022553"/>
    </source>
</evidence>
<dbReference type="PROSITE" id="PS51865">
    <property type="entry name" value="PDZ_GRASP"/>
    <property type="match status" value="2"/>
</dbReference>
<evidence type="ECO:0000256" key="1">
    <source>
        <dbReference type="ARBA" id="ARBA00004394"/>
    </source>
</evidence>
<dbReference type="GO" id="GO:0007030">
    <property type="term" value="P:Golgi organization"/>
    <property type="evidence" value="ECO:0007669"/>
    <property type="project" value="TreeGrafter"/>
</dbReference>
<keyword evidence="7" id="KW-0472">Membrane</keyword>
<evidence type="ECO:0000256" key="7">
    <source>
        <dbReference type="ARBA" id="ARBA00023136"/>
    </source>
</evidence>
<evidence type="ECO:0000256" key="10">
    <source>
        <dbReference type="SAM" id="MobiDB-lite"/>
    </source>
</evidence>
<evidence type="ECO:0000256" key="2">
    <source>
        <dbReference type="ARBA" id="ARBA00007144"/>
    </source>
</evidence>
<feature type="compositionally biased region" description="Polar residues" evidence="10">
    <location>
        <begin position="504"/>
        <end position="518"/>
    </location>
</feature>
<feature type="domain" description="PDZ GRASP-type" evidence="11">
    <location>
        <begin position="168"/>
        <end position="256"/>
    </location>
</feature>
<evidence type="ECO:0000256" key="8">
    <source>
        <dbReference type="ARBA" id="ARBA00023288"/>
    </source>
</evidence>
<keyword evidence="4" id="KW-0519">Myristate</keyword>
<dbReference type="Pfam" id="PF04495">
    <property type="entry name" value="GRASP55_65"/>
    <property type="match status" value="1"/>
</dbReference>
<feature type="compositionally biased region" description="Low complexity" evidence="10">
    <location>
        <begin position="461"/>
        <end position="477"/>
    </location>
</feature>
<protein>
    <submittedName>
        <fullName evidence="14">GRASP55/65 family protein</fullName>
    </submittedName>
</protein>
<feature type="region of interest" description="Disordered" evidence="10">
    <location>
        <begin position="449"/>
        <end position="540"/>
    </location>
</feature>
<dbReference type="InterPro" id="IPR007583">
    <property type="entry name" value="GRASP55_65"/>
</dbReference>
<evidence type="ECO:0000256" key="6">
    <source>
        <dbReference type="ARBA" id="ARBA00023034"/>
    </source>
</evidence>
<feature type="region of interest" description="Disordered" evidence="10">
    <location>
        <begin position="564"/>
        <end position="612"/>
    </location>
</feature>
<feature type="compositionally biased region" description="Low complexity" evidence="10">
    <location>
        <begin position="527"/>
        <end position="540"/>
    </location>
</feature>
<evidence type="ECO:0000256" key="4">
    <source>
        <dbReference type="ARBA" id="ARBA00022707"/>
    </source>
</evidence>
<dbReference type="Proteomes" id="UP000267606">
    <property type="component" value="Unassembled WGS sequence"/>
</dbReference>
<evidence type="ECO:0000313" key="13">
    <source>
        <dbReference type="Proteomes" id="UP000267606"/>
    </source>
</evidence>
<name>A0A183H1P1_9BILA</name>
<keyword evidence="13" id="KW-1185">Reference proteome</keyword>
<dbReference type="InterPro" id="IPR024958">
    <property type="entry name" value="GRASP_PDZ"/>
</dbReference>
<dbReference type="FunFam" id="2.30.42.10:FF:000026">
    <property type="entry name" value="Golgi reassembly stacking protein 2"/>
    <property type="match status" value="1"/>
</dbReference>
<reference evidence="14" key="1">
    <citation type="submission" date="2016-06" db="UniProtKB">
        <authorList>
            <consortium name="WormBaseParasite"/>
        </authorList>
    </citation>
    <scope>IDENTIFICATION</scope>
</reference>
<dbReference type="Gene3D" id="2.30.42.10">
    <property type="match status" value="2"/>
</dbReference>
<keyword evidence="3" id="KW-0597">Phosphoprotein</keyword>
<dbReference type="EMBL" id="UZAJ01000651">
    <property type="protein sequence ID" value="VDO29403.1"/>
    <property type="molecule type" value="Genomic_DNA"/>
</dbReference>
<reference evidence="12 13" key="2">
    <citation type="submission" date="2018-11" db="EMBL/GenBank/DDBJ databases">
        <authorList>
            <consortium name="Pathogen Informatics"/>
        </authorList>
    </citation>
    <scope>NUCLEOTIDE SEQUENCE [LARGE SCALE GENOMIC DNA]</scope>
</reference>
<dbReference type="InterPro" id="IPR036034">
    <property type="entry name" value="PDZ_sf"/>
</dbReference>
<evidence type="ECO:0000259" key="11">
    <source>
        <dbReference type="PROSITE" id="PS51865"/>
    </source>
</evidence>
<comment type="subcellular location">
    <subcellularLocation>
        <location evidence="1">Golgi apparatus membrane</location>
    </subcellularLocation>
</comment>
<dbReference type="GO" id="GO:0046872">
    <property type="term" value="F:metal ion binding"/>
    <property type="evidence" value="ECO:0007669"/>
    <property type="project" value="UniProtKB-KW"/>
</dbReference>
<accession>A0A183H1P1</accession>
<feature type="compositionally biased region" description="Polar residues" evidence="10">
    <location>
        <begin position="564"/>
        <end position="591"/>
    </location>
</feature>